<evidence type="ECO:0000313" key="9">
    <source>
        <dbReference type="Proteomes" id="UP001634007"/>
    </source>
</evidence>
<evidence type="ECO:0000259" key="7">
    <source>
        <dbReference type="PROSITE" id="PS51760"/>
    </source>
</evidence>
<comment type="similarity">
    <text evidence="1">Belongs to the glycosyl hydrolase 10 (cellulase F) family.</text>
</comment>
<reference evidence="8 9" key="1">
    <citation type="submission" date="2024-11" db="EMBL/GenBank/DDBJ databases">
        <title>Chromosome-level genome assembly of Eucalyptus globulus Labill. provides insights into its genome evolution.</title>
        <authorList>
            <person name="Li X."/>
        </authorList>
    </citation>
    <scope>NUCLEOTIDE SEQUENCE [LARGE SCALE GENOMIC DNA]</scope>
    <source>
        <strain evidence="8">CL2024</strain>
        <tissue evidence="8">Fresh tender leaves</tissue>
    </source>
</reference>
<dbReference type="GO" id="GO:0031176">
    <property type="term" value="F:endo-1,4-beta-xylanase activity"/>
    <property type="evidence" value="ECO:0007669"/>
    <property type="project" value="UniProtKB-ARBA"/>
</dbReference>
<evidence type="ECO:0000256" key="2">
    <source>
        <dbReference type="ARBA" id="ARBA00022737"/>
    </source>
</evidence>
<name>A0ABD3JQV2_EUCGL</name>
<dbReference type="AlphaFoldDB" id="A0ABD3JQV2"/>
<evidence type="ECO:0000256" key="4">
    <source>
        <dbReference type="ARBA" id="ARBA00023277"/>
    </source>
</evidence>
<organism evidence="8 9">
    <name type="scientific">Eucalyptus globulus</name>
    <name type="common">Tasmanian blue gum</name>
    <dbReference type="NCBI Taxonomy" id="34317"/>
    <lineage>
        <taxon>Eukaryota</taxon>
        <taxon>Viridiplantae</taxon>
        <taxon>Streptophyta</taxon>
        <taxon>Embryophyta</taxon>
        <taxon>Tracheophyta</taxon>
        <taxon>Spermatophyta</taxon>
        <taxon>Magnoliopsida</taxon>
        <taxon>eudicotyledons</taxon>
        <taxon>Gunneridae</taxon>
        <taxon>Pentapetalae</taxon>
        <taxon>rosids</taxon>
        <taxon>malvids</taxon>
        <taxon>Myrtales</taxon>
        <taxon>Myrtaceae</taxon>
        <taxon>Myrtoideae</taxon>
        <taxon>Eucalypteae</taxon>
        <taxon>Eucalyptus</taxon>
    </lineage>
</organism>
<evidence type="ECO:0000256" key="6">
    <source>
        <dbReference type="SAM" id="SignalP"/>
    </source>
</evidence>
<dbReference type="InterPro" id="IPR003305">
    <property type="entry name" value="CenC_carb-bd"/>
</dbReference>
<dbReference type="Pfam" id="PF00331">
    <property type="entry name" value="Glyco_hydro_10"/>
    <property type="match status" value="1"/>
</dbReference>
<feature type="chain" id="PRO_5044806478" description="GH10 domain-containing protein" evidence="6">
    <location>
        <begin position="43"/>
        <end position="602"/>
    </location>
</feature>
<dbReference type="InterPro" id="IPR044846">
    <property type="entry name" value="GH10"/>
</dbReference>
<evidence type="ECO:0000256" key="3">
    <source>
        <dbReference type="ARBA" id="ARBA00022801"/>
    </source>
</evidence>
<dbReference type="SUPFAM" id="SSF51445">
    <property type="entry name" value="(Trans)glycosidases"/>
    <property type="match status" value="1"/>
</dbReference>
<dbReference type="Gene3D" id="3.20.20.80">
    <property type="entry name" value="Glycosidases"/>
    <property type="match status" value="1"/>
</dbReference>
<feature type="signal peptide" evidence="6">
    <location>
        <begin position="1"/>
        <end position="42"/>
    </location>
</feature>
<evidence type="ECO:0000313" key="8">
    <source>
        <dbReference type="EMBL" id="KAL3730264.1"/>
    </source>
</evidence>
<sequence length="602" mass="67216">MTMILPGFSRTAPIAGAMRSSPGFNMFLFLSLAFALLSLGSGQIMQTVFDDYYDSSATTQCLAEPGSLMYGGGVILNPEFIHGTSGWTVLGEGATEVRISHTNNRFMVARDRKRPTDSFSQKVQLEKGMFYAFSAWVQVSQGSETVAVVFRTRDGKFVRGGSVVAKQGCWSLLKGGIAANSSSPADVLFESKNTSTEIWVDNVALQPFSKKQWRNHQEESIEKVRKSTVRFQITSANERGLGVGGANVLIKQIKPGFPFGCGMNFHILESADYQNWFASRFRYATFTNAMKWYSTEKEQGQEDYSVADAMLKFAQDNNILIRGHNVFWDDPKYQPDWVRTLSPDDLQKAAEKRINSVVSRYAGELIAWDVVNENLHFSFFEDNLGENASSMYYSTAYKLDPTSRMFLNEYNTIEYSGDEKVSPGNYKKRFQEIFSYPGNEDIPAGIGVQGHFGTGQPNLAYMRSSLDILATIGVPIWLTEVSVAPGANQAQYLEEVLREAYSHPGVEGIIMFAGPAYADFNSTALADMNFDNTPAGDVVDQLIQEWRFKDLAAHADDEGFFSTKLLHGEYEITITDPISNSSSTSRFQVTKDSFKIIYHFHI</sequence>
<keyword evidence="3" id="KW-0378">Hydrolase</keyword>
<keyword evidence="9" id="KW-1185">Reference proteome</keyword>
<dbReference type="InterPro" id="IPR017853">
    <property type="entry name" value="GH"/>
</dbReference>
<dbReference type="PANTHER" id="PTHR31490">
    <property type="entry name" value="GLYCOSYL HYDROLASE"/>
    <property type="match status" value="1"/>
</dbReference>
<comment type="caution">
    <text evidence="8">The sequence shown here is derived from an EMBL/GenBank/DDBJ whole genome shotgun (WGS) entry which is preliminary data.</text>
</comment>
<evidence type="ECO:0000256" key="5">
    <source>
        <dbReference type="ARBA" id="ARBA00023326"/>
    </source>
</evidence>
<keyword evidence="5" id="KW-0624">Polysaccharide degradation</keyword>
<dbReference type="SUPFAM" id="SSF49785">
    <property type="entry name" value="Galactose-binding domain-like"/>
    <property type="match status" value="1"/>
</dbReference>
<dbReference type="InterPro" id="IPR008979">
    <property type="entry name" value="Galactose-bd-like_sf"/>
</dbReference>
<protein>
    <recommendedName>
        <fullName evidence="7">GH10 domain-containing protein</fullName>
    </recommendedName>
</protein>
<dbReference type="Gene3D" id="2.60.120.260">
    <property type="entry name" value="Galactose-binding domain-like"/>
    <property type="match status" value="1"/>
</dbReference>
<dbReference type="PROSITE" id="PS51760">
    <property type="entry name" value="GH10_2"/>
    <property type="match status" value="1"/>
</dbReference>
<keyword evidence="2" id="KW-0677">Repeat</keyword>
<evidence type="ECO:0000256" key="1">
    <source>
        <dbReference type="ARBA" id="ARBA00007495"/>
    </source>
</evidence>
<dbReference type="EMBL" id="JBJKBG010000007">
    <property type="protein sequence ID" value="KAL3730264.1"/>
    <property type="molecule type" value="Genomic_DNA"/>
</dbReference>
<dbReference type="Pfam" id="PF02018">
    <property type="entry name" value="CBM_4_9"/>
    <property type="match status" value="1"/>
</dbReference>
<keyword evidence="4" id="KW-0119">Carbohydrate metabolism</keyword>
<dbReference type="GO" id="GO:0000272">
    <property type="term" value="P:polysaccharide catabolic process"/>
    <property type="evidence" value="ECO:0007669"/>
    <property type="project" value="UniProtKB-KW"/>
</dbReference>
<dbReference type="PANTHER" id="PTHR31490:SF52">
    <property type="entry name" value="ENDO-1,4-BETA-XYLANASE 5-RELATED"/>
    <property type="match status" value="1"/>
</dbReference>
<keyword evidence="6" id="KW-0732">Signal</keyword>
<feature type="domain" description="GH10" evidence="7">
    <location>
        <begin position="243"/>
        <end position="542"/>
    </location>
</feature>
<gene>
    <name evidence="8" type="ORF">ACJRO7_027291</name>
</gene>
<dbReference type="Proteomes" id="UP001634007">
    <property type="component" value="Unassembled WGS sequence"/>
</dbReference>
<dbReference type="InterPro" id="IPR001000">
    <property type="entry name" value="GH10_dom"/>
</dbReference>
<proteinExistence type="inferred from homology"/>
<dbReference type="SMART" id="SM00633">
    <property type="entry name" value="Glyco_10"/>
    <property type="match status" value="1"/>
</dbReference>
<accession>A0ABD3JQV2</accession>